<dbReference type="PRINTS" id="PR00081">
    <property type="entry name" value="GDHRDH"/>
</dbReference>
<evidence type="ECO:0000256" key="2">
    <source>
        <dbReference type="ARBA" id="ARBA00023002"/>
    </source>
</evidence>
<sequence length="261" mass="27037">MTSGMRDEVVGKLSGKTAVITGGASGIGLASAERFAAEGARVILWDIDIRSLDLAASRLSDAGAEVLGVQVDVSRRTAVEQAVERSMEFAGGPITVLMNNAGLPGTYVPVLETEEDLWDRVIGVNLTGPYQVSRALLPSMLEVGGGVIVNTCSIASFVAGFGAAYAASKAGLLALTRELASDYGSKGIRVNAICPGAVETGMTRELFSVGDEELMKPINSVPAGRHGRPEEIAALALFLASEESSFIHGAAVVADGGWTIR</sequence>
<dbReference type="RefSeq" id="WP_204026086.1">
    <property type="nucleotide sequence ID" value="NZ_BOOW01000019.1"/>
</dbReference>
<accession>A0A919RFG9</accession>
<keyword evidence="2" id="KW-0560">Oxidoreductase</keyword>
<dbReference type="AlphaFoldDB" id="A0A919RFG9"/>
<dbReference type="InterPro" id="IPR036291">
    <property type="entry name" value="NAD(P)-bd_dom_sf"/>
</dbReference>
<evidence type="ECO:0000259" key="4">
    <source>
        <dbReference type="SMART" id="SM00822"/>
    </source>
</evidence>
<protein>
    <submittedName>
        <fullName evidence="5">3-oxoacyl-ACP reductase</fullName>
    </submittedName>
</protein>
<dbReference type="Proteomes" id="UP000606172">
    <property type="component" value="Unassembled WGS sequence"/>
</dbReference>
<dbReference type="EMBL" id="BOOW01000019">
    <property type="protein sequence ID" value="GII92923.1"/>
    <property type="molecule type" value="Genomic_DNA"/>
</dbReference>
<dbReference type="InterPro" id="IPR057326">
    <property type="entry name" value="KR_dom"/>
</dbReference>
<dbReference type="Gene3D" id="3.40.50.720">
    <property type="entry name" value="NAD(P)-binding Rossmann-like Domain"/>
    <property type="match status" value="1"/>
</dbReference>
<dbReference type="PANTHER" id="PTHR24321">
    <property type="entry name" value="DEHYDROGENASES, SHORT CHAIN"/>
    <property type="match status" value="1"/>
</dbReference>
<dbReference type="CDD" id="cd05233">
    <property type="entry name" value="SDR_c"/>
    <property type="match status" value="1"/>
</dbReference>
<comment type="similarity">
    <text evidence="1">Belongs to the short-chain dehydrogenases/reductases (SDR) family.</text>
</comment>
<evidence type="ECO:0000256" key="3">
    <source>
        <dbReference type="ARBA" id="ARBA00023027"/>
    </source>
</evidence>
<evidence type="ECO:0000256" key="1">
    <source>
        <dbReference type="ARBA" id="ARBA00006484"/>
    </source>
</evidence>
<dbReference type="InterPro" id="IPR002347">
    <property type="entry name" value="SDR_fam"/>
</dbReference>
<proteinExistence type="inferred from homology"/>
<dbReference type="Pfam" id="PF13561">
    <property type="entry name" value="adh_short_C2"/>
    <property type="match status" value="1"/>
</dbReference>
<keyword evidence="3" id="KW-0520">NAD</keyword>
<dbReference type="SMART" id="SM00822">
    <property type="entry name" value="PKS_KR"/>
    <property type="match status" value="1"/>
</dbReference>
<dbReference type="PRINTS" id="PR00080">
    <property type="entry name" value="SDRFAMILY"/>
</dbReference>
<dbReference type="FunFam" id="3.40.50.720:FF:000084">
    <property type="entry name" value="Short-chain dehydrogenase reductase"/>
    <property type="match status" value="1"/>
</dbReference>
<feature type="domain" description="Ketoreductase" evidence="4">
    <location>
        <begin position="16"/>
        <end position="196"/>
    </location>
</feature>
<organism evidence="5 6">
    <name type="scientific">Sinosporangium siamense</name>
    <dbReference type="NCBI Taxonomy" id="1367973"/>
    <lineage>
        <taxon>Bacteria</taxon>
        <taxon>Bacillati</taxon>
        <taxon>Actinomycetota</taxon>
        <taxon>Actinomycetes</taxon>
        <taxon>Streptosporangiales</taxon>
        <taxon>Streptosporangiaceae</taxon>
        <taxon>Sinosporangium</taxon>
    </lineage>
</organism>
<dbReference type="PANTHER" id="PTHR24321:SF8">
    <property type="entry name" value="ESTRADIOL 17-BETA-DEHYDROGENASE 8-RELATED"/>
    <property type="match status" value="1"/>
</dbReference>
<dbReference type="SUPFAM" id="SSF51735">
    <property type="entry name" value="NAD(P)-binding Rossmann-fold domains"/>
    <property type="match status" value="1"/>
</dbReference>
<comment type="caution">
    <text evidence="5">The sequence shown here is derived from an EMBL/GenBank/DDBJ whole genome shotgun (WGS) entry which is preliminary data.</text>
</comment>
<keyword evidence="6" id="KW-1185">Reference proteome</keyword>
<evidence type="ECO:0000313" key="6">
    <source>
        <dbReference type="Proteomes" id="UP000606172"/>
    </source>
</evidence>
<name>A0A919RFG9_9ACTN</name>
<gene>
    <name evidence="5" type="ORF">Ssi02_31540</name>
</gene>
<dbReference type="GO" id="GO:0016491">
    <property type="term" value="F:oxidoreductase activity"/>
    <property type="evidence" value="ECO:0007669"/>
    <property type="project" value="UniProtKB-KW"/>
</dbReference>
<evidence type="ECO:0000313" key="5">
    <source>
        <dbReference type="EMBL" id="GII92923.1"/>
    </source>
</evidence>
<dbReference type="NCBIfam" id="NF005559">
    <property type="entry name" value="PRK07231.1"/>
    <property type="match status" value="1"/>
</dbReference>
<reference evidence="5" key="1">
    <citation type="submission" date="2021-01" db="EMBL/GenBank/DDBJ databases">
        <title>Whole genome shotgun sequence of Sinosporangium siamense NBRC 109515.</title>
        <authorList>
            <person name="Komaki H."/>
            <person name="Tamura T."/>
        </authorList>
    </citation>
    <scope>NUCLEOTIDE SEQUENCE</scope>
    <source>
        <strain evidence="5">NBRC 109515</strain>
    </source>
</reference>